<dbReference type="GO" id="GO:0046933">
    <property type="term" value="F:proton-transporting ATP synthase activity, rotational mechanism"/>
    <property type="evidence" value="ECO:0007669"/>
    <property type="project" value="InterPro"/>
</dbReference>
<dbReference type="Pfam" id="PF00213">
    <property type="entry name" value="OSCP"/>
    <property type="match status" value="1"/>
</dbReference>
<keyword evidence="2" id="KW-0813">Transport</keyword>
<keyword evidence="4" id="KW-0406">Ion transport</keyword>
<keyword evidence="6" id="KW-0066">ATP synthesis</keyword>
<dbReference type="EMBL" id="CAEZZB010000023">
    <property type="protein sequence ID" value="CAB4742036.1"/>
    <property type="molecule type" value="Genomic_DNA"/>
</dbReference>
<dbReference type="NCBIfam" id="NF009967">
    <property type="entry name" value="PRK13430.1"/>
    <property type="match status" value="1"/>
</dbReference>
<sequence>MTLALKGSSRLSLVATRAQLEKLISGVDATAATQVSADLLAIVTVLDSSIALRRALTDFARDAASKVELSKTVFAKIQSGSAFTLLSTMVGLRWSSPKDLGDVLELLAVEAQSVAVEKASQLDQLESELFAFAQIVIKSPELRAAFALRSTSEVKKSDLVRSLLSGKALQASIDLISFLVDHPRGRNLENGLEEFADIISARKARLIAHVVSATALTQDQTARLTKSLTKMMGHEIRVNVSIEKEVVGGLSIRIADELIDGTLIARLAQADRLLAGKSA</sequence>
<dbReference type="NCBIfam" id="TIGR01145">
    <property type="entry name" value="ATP_synt_delta"/>
    <property type="match status" value="1"/>
</dbReference>
<evidence type="ECO:0000256" key="2">
    <source>
        <dbReference type="ARBA" id="ARBA00022448"/>
    </source>
</evidence>
<proteinExistence type="inferred from homology"/>
<gene>
    <name evidence="7" type="ORF">UFOPK1795_01091</name>
    <name evidence="8" type="ORF">UFOPK2275_00638</name>
    <name evidence="9" type="ORF">UFOPK2816_00345</name>
</gene>
<evidence type="ECO:0000256" key="4">
    <source>
        <dbReference type="ARBA" id="ARBA00023065"/>
    </source>
</evidence>
<dbReference type="InterPro" id="IPR000711">
    <property type="entry name" value="ATPase_OSCP/dsu"/>
</dbReference>
<dbReference type="PRINTS" id="PR00125">
    <property type="entry name" value="ATPASEDELTA"/>
</dbReference>
<keyword evidence="3" id="KW-0375">Hydrogen ion transport</keyword>
<organism evidence="7">
    <name type="scientific">freshwater metagenome</name>
    <dbReference type="NCBI Taxonomy" id="449393"/>
    <lineage>
        <taxon>unclassified sequences</taxon>
        <taxon>metagenomes</taxon>
        <taxon>ecological metagenomes</taxon>
    </lineage>
</organism>
<comment type="subcellular location">
    <subcellularLocation>
        <location evidence="1">Membrane</location>
    </subcellularLocation>
</comment>
<evidence type="ECO:0000313" key="7">
    <source>
        <dbReference type="EMBL" id="CAB4599512.1"/>
    </source>
</evidence>
<reference evidence="7" key="1">
    <citation type="submission" date="2020-05" db="EMBL/GenBank/DDBJ databases">
        <authorList>
            <person name="Chiriac C."/>
            <person name="Salcher M."/>
            <person name="Ghai R."/>
            <person name="Kavagutti S V."/>
        </authorList>
    </citation>
    <scope>NUCLEOTIDE SEQUENCE</scope>
</reference>
<evidence type="ECO:0000313" key="8">
    <source>
        <dbReference type="EMBL" id="CAB4662605.1"/>
    </source>
</evidence>
<protein>
    <submittedName>
        <fullName evidence="7">Unannotated protein</fullName>
    </submittedName>
</protein>
<dbReference type="PANTHER" id="PTHR11910">
    <property type="entry name" value="ATP SYNTHASE DELTA CHAIN"/>
    <property type="match status" value="1"/>
</dbReference>
<dbReference type="Gene3D" id="1.10.520.20">
    <property type="entry name" value="N-terminal domain of the delta subunit of the F1F0-ATP synthase"/>
    <property type="match status" value="1"/>
</dbReference>
<evidence type="ECO:0000256" key="1">
    <source>
        <dbReference type="ARBA" id="ARBA00004370"/>
    </source>
</evidence>
<dbReference type="HAMAP" id="MF_01416">
    <property type="entry name" value="ATP_synth_delta_bact"/>
    <property type="match status" value="1"/>
</dbReference>
<evidence type="ECO:0000256" key="3">
    <source>
        <dbReference type="ARBA" id="ARBA00022781"/>
    </source>
</evidence>
<dbReference type="EMBL" id="CAEZUG010000075">
    <property type="protein sequence ID" value="CAB4599512.1"/>
    <property type="molecule type" value="Genomic_DNA"/>
</dbReference>
<keyword evidence="5" id="KW-0472">Membrane</keyword>
<evidence type="ECO:0000313" key="9">
    <source>
        <dbReference type="EMBL" id="CAB4742036.1"/>
    </source>
</evidence>
<dbReference type="GO" id="GO:0016020">
    <property type="term" value="C:membrane"/>
    <property type="evidence" value="ECO:0007669"/>
    <property type="project" value="UniProtKB-SubCell"/>
</dbReference>
<dbReference type="InterPro" id="IPR026015">
    <property type="entry name" value="ATP_synth_OSCP/delta_N_sf"/>
</dbReference>
<name>A0A6J6GE17_9ZZZZ</name>
<evidence type="ECO:0000256" key="5">
    <source>
        <dbReference type="ARBA" id="ARBA00023136"/>
    </source>
</evidence>
<dbReference type="EMBL" id="CAEZWQ010000062">
    <property type="protein sequence ID" value="CAB4662605.1"/>
    <property type="molecule type" value="Genomic_DNA"/>
</dbReference>
<dbReference type="AlphaFoldDB" id="A0A6J6GE17"/>
<accession>A0A6J6GE17</accession>
<evidence type="ECO:0000256" key="6">
    <source>
        <dbReference type="ARBA" id="ARBA00023310"/>
    </source>
</evidence>